<feature type="region of interest" description="Disordered" evidence="1">
    <location>
        <begin position="27"/>
        <end position="46"/>
    </location>
</feature>
<evidence type="ECO:0000256" key="1">
    <source>
        <dbReference type="SAM" id="MobiDB-lite"/>
    </source>
</evidence>
<comment type="caution">
    <text evidence="2">The sequence shown here is derived from an EMBL/GenBank/DDBJ whole genome shotgun (WGS) entry which is preliminary data.</text>
</comment>
<dbReference type="RefSeq" id="WP_204631562.1">
    <property type="nucleotide sequence ID" value="NZ_BSOC01000003.1"/>
</dbReference>
<accession>A0ABS2KFN6</accession>
<proteinExistence type="predicted"/>
<name>A0ABS2KFN6_9GAMM</name>
<organism evidence="2 3">
    <name type="scientific">Dyella mobilis</name>
    <dbReference type="NCBI Taxonomy" id="1849582"/>
    <lineage>
        <taxon>Bacteria</taxon>
        <taxon>Pseudomonadati</taxon>
        <taxon>Pseudomonadota</taxon>
        <taxon>Gammaproteobacteria</taxon>
        <taxon>Lysobacterales</taxon>
        <taxon>Rhodanobacteraceae</taxon>
        <taxon>Dyella</taxon>
    </lineage>
</organism>
<evidence type="ECO:0000313" key="3">
    <source>
        <dbReference type="Proteomes" id="UP001430193"/>
    </source>
</evidence>
<dbReference type="Proteomes" id="UP001430193">
    <property type="component" value="Unassembled WGS sequence"/>
</dbReference>
<evidence type="ECO:0000313" key="2">
    <source>
        <dbReference type="EMBL" id="MBM7129971.1"/>
    </source>
</evidence>
<sequence>MKLDNRLQGLFIVAIIIATNGQSTALGQQISTPTSEPAGKTNTASDEISASSDARLWLGFLKLAVKPNWEITLADVEKAFPHEKISPVAPNFAAYHIGNTGSYTEFNPQGSYDEHPGRSDRAISLSFNNKKRAWCPSRQKLAGDIVQLARWGQPTYSPTTTITSGPNKGRTSSYISFIREQREMLTVVYMSDCPLAANLQVNPPPPPEPIVAPRRIQF</sequence>
<protein>
    <submittedName>
        <fullName evidence="2">Uncharacterized protein</fullName>
    </submittedName>
</protein>
<keyword evidence="3" id="KW-1185">Reference proteome</keyword>
<gene>
    <name evidence="2" type="ORF">ISS99_10560</name>
</gene>
<dbReference type="EMBL" id="JADIKF010000038">
    <property type="protein sequence ID" value="MBM7129971.1"/>
    <property type="molecule type" value="Genomic_DNA"/>
</dbReference>
<reference evidence="2" key="1">
    <citation type="submission" date="2020-10" db="EMBL/GenBank/DDBJ databases">
        <title>Phylogeny of dyella-like bacteria.</title>
        <authorList>
            <person name="Fu J."/>
        </authorList>
    </citation>
    <scope>NUCLEOTIDE SEQUENCE</scope>
    <source>
        <strain evidence="2">DHON07</strain>
    </source>
</reference>